<dbReference type="PANTHER" id="PTHR35041:SF6">
    <property type="entry name" value="FORMYLMETHIONINE DEFORMYLASE-LIKE PROTEIN-RELATED"/>
    <property type="match status" value="1"/>
</dbReference>
<keyword evidence="1" id="KW-1133">Transmembrane helix</keyword>
<evidence type="ECO:0000313" key="3">
    <source>
        <dbReference type="Proteomes" id="UP001175001"/>
    </source>
</evidence>
<reference evidence="2" key="1">
    <citation type="submission" date="2023-06" db="EMBL/GenBank/DDBJ databases">
        <title>Multi-omics analyses reveal the molecular pathogenesis toolkit of Lasiodiplodia hormozganensis, a cross-kingdom pathogen.</title>
        <authorList>
            <person name="Felix C."/>
            <person name="Meneses R."/>
            <person name="Goncalves M.F.M."/>
            <person name="Tilleman L."/>
            <person name="Duarte A.S."/>
            <person name="Jorrin-Novo J.V."/>
            <person name="Van De Peer Y."/>
            <person name="Deforce D."/>
            <person name="Van Nieuwerburgh F."/>
            <person name="Esteves A.C."/>
            <person name="Alves A."/>
        </authorList>
    </citation>
    <scope>NUCLEOTIDE SEQUENCE</scope>
    <source>
        <strain evidence="2">CBS 339.90</strain>
    </source>
</reference>
<protein>
    <submittedName>
        <fullName evidence="2">Uncharacterized protein</fullName>
    </submittedName>
</protein>
<feature type="transmembrane region" description="Helical" evidence="1">
    <location>
        <begin position="386"/>
        <end position="407"/>
    </location>
</feature>
<dbReference type="EMBL" id="JAUJDW010000203">
    <property type="protein sequence ID" value="KAK0614793.1"/>
    <property type="molecule type" value="Genomic_DNA"/>
</dbReference>
<organism evidence="2 3">
    <name type="scientific">Lasiodiplodia hormozganensis</name>
    <dbReference type="NCBI Taxonomy" id="869390"/>
    <lineage>
        <taxon>Eukaryota</taxon>
        <taxon>Fungi</taxon>
        <taxon>Dikarya</taxon>
        <taxon>Ascomycota</taxon>
        <taxon>Pezizomycotina</taxon>
        <taxon>Dothideomycetes</taxon>
        <taxon>Dothideomycetes incertae sedis</taxon>
        <taxon>Botryosphaeriales</taxon>
        <taxon>Botryosphaeriaceae</taxon>
        <taxon>Lasiodiplodia</taxon>
    </lineage>
</organism>
<dbReference type="Proteomes" id="UP001175001">
    <property type="component" value="Unassembled WGS sequence"/>
</dbReference>
<evidence type="ECO:0000313" key="2">
    <source>
        <dbReference type="EMBL" id="KAK0614793.1"/>
    </source>
</evidence>
<keyword evidence="3" id="KW-1185">Reference proteome</keyword>
<keyword evidence="1" id="KW-0472">Membrane</keyword>
<accession>A0AA39WG56</accession>
<dbReference type="PANTHER" id="PTHR35041">
    <property type="entry name" value="MEDIATOR OF RNA POLYMERASE II TRANSCRIPTION SUBUNIT 1"/>
    <property type="match status" value="1"/>
</dbReference>
<sequence length="435" mass="47594">MGTSVIKFFTCSRTLANALQNWCIPLITLVTPASLSVKAASAQNLVIADVPVPLAPQDIIPLKELLSIWVKTQGVIVHSDITIGNHRVAEEFKKLTLSSAIFGEVFSIPRPFTDADSSYTIDFVAPGLKCGNSSSQVSRNTTIAALRSQGYSTEIDSHDSKFLNISAIDFQQLEYSHADTRTQIGYFARIPTANDTAADFGLANGTKNEFHVVIADRAPETNTIVPTFLTCQLWNVSRTVNITTANGIQDVHVTDTKLLNKFDQSFKPLYPEDVAHSPFATEEVFYTAFFLSIAKNLLGFIGTTKIHNTIVSDPSASIQETVLTKSSEYVAMARNISTYYSTSSGLEMDKPLGLMIEELAQNVSLNLMTRDFFRITVYTYDPHNLLLAYGIAAGSTFLIICAGFFAFRCNGASYSAAVSTFICTTQNPDVSFLKP</sequence>
<proteinExistence type="predicted"/>
<keyword evidence="1" id="KW-0812">Transmembrane</keyword>
<name>A0AA39WG56_9PEZI</name>
<gene>
    <name evidence="2" type="ORF">DIS24_g11926</name>
</gene>
<dbReference type="AlphaFoldDB" id="A0AA39WG56"/>
<evidence type="ECO:0000256" key="1">
    <source>
        <dbReference type="SAM" id="Phobius"/>
    </source>
</evidence>
<comment type="caution">
    <text evidence="2">The sequence shown here is derived from an EMBL/GenBank/DDBJ whole genome shotgun (WGS) entry which is preliminary data.</text>
</comment>